<dbReference type="SUPFAM" id="SSF52172">
    <property type="entry name" value="CheY-like"/>
    <property type="match status" value="1"/>
</dbReference>
<reference evidence="4" key="1">
    <citation type="journal article" date="2019" name="Int. J. Syst. Evol. Microbiol.">
        <title>The Global Catalogue of Microorganisms (GCM) 10K type strain sequencing project: providing services to taxonomists for standard genome sequencing and annotation.</title>
        <authorList>
            <consortium name="The Broad Institute Genomics Platform"/>
            <consortium name="The Broad Institute Genome Sequencing Center for Infectious Disease"/>
            <person name="Wu L."/>
            <person name="Ma J."/>
        </authorList>
    </citation>
    <scope>NUCLEOTIDE SEQUENCE [LARGE SCALE GENOMIC DNA]</scope>
    <source>
        <strain evidence="4">CECT 8288</strain>
    </source>
</reference>
<proteinExistence type="predicted"/>
<dbReference type="PROSITE" id="PS50110">
    <property type="entry name" value="RESPONSE_REGULATORY"/>
    <property type="match status" value="1"/>
</dbReference>
<name>A0ABV7WS45_9GAMM</name>
<feature type="modified residue" description="4-aspartylphosphate" evidence="1">
    <location>
        <position position="56"/>
    </location>
</feature>
<evidence type="ECO:0000313" key="4">
    <source>
        <dbReference type="Proteomes" id="UP001595710"/>
    </source>
</evidence>
<dbReference type="InterPro" id="IPR011006">
    <property type="entry name" value="CheY-like_superfamily"/>
</dbReference>
<organism evidence="3 4">
    <name type="scientific">Reinekea marina</name>
    <dbReference type="NCBI Taxonomy" id="1310421"/>
    <lineage>
        <taxon>Bacteria</taxon>
        <taxon>Pseudomonadati</taxon>
        <taxon>Pseudomonadota</taxon>
        <taxon>Gammaproteobacteria</taxon>
        <taxon>Oceanospirillales</taxon>
        <taxon>Saccharospirillaceae</taxon>
        <taxon>Reinekea</taxon>
    </lineage>
</organism>
<dbReference type="EMBL" id="JBHRYN010000011">
    <property type="protein sequence ID" value="MFC3701897.1"/>
    <property type="molecule type" value="Genomic_DNA"/>
</dbReference>
<dbReference type="PANTHER" id="PTHR43228:SF1">
    <property type="entry name" value="TWO-COMPONENT RESPONSE REGULATOR ARR22"/>
    <property type="match status" value="1"/>
</dbReference>
<dbReference type="RefSeq" id="WP_290283116.1">
    <property type="nucleotide sequence ID" value="NZ_JAUFQI010000001.1"/>
</dbReference>
<gene>
    <name evidence="3" type="ORF">ACFOND_09625</name>
</gene>
<accession>A0ABV7WS45</accession>
<dbReference type="Proteomes" id="UP001595710">
    <property type="component" value="Unassembled WGS sequence"/>
</dbReference>
<dbReference type="SMART" id="SM00448">
    <property type="entry name" value="REC"/>
    <property type="match status" value="1"/>
</dbReference>
<dbReference type="PANTHER" id="PTHR43228">
    <property type="entry name" value="TWO-COMPONENT RESPONSE REGULATOR"/>
    <property type="match status" value="1"/>
</dbReference>
<dbReference type="InterPro" id="IPR001789">
    <property type="entry name" value="Sig_transdc_resp-reg_receiver"/>
</dbReference>
<comment type="caution">
    <text evidence="3">The sequence shown here is derived from an EMBL/GenBank/DDBJ whole genome shotgun (WGS) entry which is preliminary data.</text>
</comment>
<evidence type="ECO:0000259" key="2">
    <source>
        <dbReference type="PROSITE" id="PS50110"/>
    </source>
</evidence>
<sequence>MSSLSFLVVDDASFIRDLVKRTLRQQFAQCQIDEAVNGKKAQSLLSKKQYDLVLCDWEMPEQSGIEVLQWLRAYENDNGLPKTPFMMVTSRGDKTNVVEAVQAGVSDYIGKPFSNDQILKKVLKLLSVNHGALVKSILKGAAAMKPTFGSANESAGVLLGAAPQAAKKPASSNSAGSASLLTTGAPSSKLVDKEPIRAGKTKPKASILAKVAVRSPKAAWQGDLRDINLTDLSMTVELDDTVPPTVLDQVVVDIVPKNDPDAVARINTMVTSVALTEKSLSCSRLNLNVRIVDDDQEKLETLSKFIAQVRR</sequence>
<dbReference type="Gene3D" id="3.40.50.2300">
    <property type="match status" value="1"/>
</dbReference>
<feature type="domain" description="Response regulatory" evidence="2">
    <location>
        <begin position="5"/>
        <end position="126"/>
    </location>
</feature>
<dbReference type="InterPro" id="IPR052048">
    <property type="entry name" value="ST_Response_Regulator"/>
</dbReference>
<dbReference type="Pfam" id="PF00072">
    <property type="entry name" value="Response_reg"/>
    <property type="match status" value="1"/>
</dbReference>
<evidence type="ECO:0000256" key="1">
    <source>
        <dbReference type="PROSITE-ProRule" id="PRU00169"/>
    </source>
</evidence>
<evidence type="ECO:0000313" key="3">
    <source>
        <dbReference type="EMBL" id="MFC3701897.1"/>
    </source>
</evidence>
<keyword evidence="1" id="KW-0597">Phosphoprotein</keyword>
<protein>
    <submittedName>
        <fullName evidence="3">Response regulator</fullName>
    </submittedName>
</protein>
<keyword evidence="4" id="KW-1185">Reference proteome</keyword>